<name>A0A2H5BNE5_9CAUD</name>
<sequence>MKIILDAYIRYGKKYLMAKVYEGETLVHAQTHEDAKLREILARDFPGVEVIEPTNQAEVDKEWEREWSPAALAIAEKNWNNRENANRPFRR</sequence>
<reference evidence="2" key="1">
    <citation type="submission" date="2017-11" db="EMBL/GenBank/DDBJ databases">
        <title>Complete Genome of Klebsiella pneumoniae Myophage Menlow.</title>
        <authorList>
            <person name="Newkirk H.N."/>
            <person name="Lessor L."/>
            <person name="Liu M."/>
        </authorList>
    </citation>
    <scope>NUCLEOTIDE SEQUENCE [LARGE SCALE GENOMIC DNA]</scope>
</reference>
<dbReference type="EMBL" id="MG428990">
    <property type="protein sequence ID" value="AUG87834.1"/>
    <property type="molecule type" value="Genomic_DNA"/>
</dbReference>
<evidence type="ECO:0000313" key="1">
    <source>
        <dbReference type="EMBL" id="AUG87834.1"/>
    </source>
</evidence>
<keyword evidence="2" id="KW-1185">Reference proteome</keyword>
<evidence type="ECO:0000313" key="2">
    <source>
        <dbReference type="Proteomes" id="UP000241701"/>
    </source>
</evidence>
<accession>A0A2H5BNE5</accession>
<protein>
    <submittedName>
        <fullName evidence="1">Uncharacterized protein</fullName>
    </submittedName>
</protein>
<proteinExistence type="predicted"/>
<dbReference type="Proteomes" id="UP000241701">
    <property type="component" value="Segment"/>
</dbReference>
<gene>
    <name evidence="1" type="ORF">CPT_Menlow_133</name>
</gene>
<organism evidence="1 2">
    <name type="scientific">Klebsiella phage Menlow</name>
    <dbReference type="NCBI Taxonomy" id="2054273"/>
    <lineage>
        <taxon>Viruses</taxon>
        <taxon>Duplodnaviria</taxon>
        <taxon>Heunggongvirae</taxon>
        <taxon>Uroviricota</taxon>
        <taxon>Caudoviricetes</taxon>
        <taxon>Pantevenvirales</taxon>
        <taxon>Ackermannviridae</taxon>
        <taxon>Taipeivirus</taxon>
        <taxon>Taipeivirus menlow</taxon>
    </lineage>
</organism>